<accession>A0A9X3ETK3</accession>
<dbReference type="Gene3D" id="3.40.50.1820">
    <property type="entry name" value="alpha/beta hydrolase"/>
    <property type="match status" value="1"/>
</dbReference>
<evidence type="ECO:0000313" key="3">
    <source>
        <dbReference type="Proteomes" id="UP001150924"/>
    </source>
</evidence>
<dbReference type="PANTHER" id="PTHR11559">
    <property type="entry name" value="CARBOXYLESTERASE"/>
    <property type="match status" value="1"/>
</dbReference>
<sequence>MATVGCAGEADPLACLRAVPADALVAAVGEFDLLEPVSIGPVVGDALLPEQPLTRIAAGDAPRVPLLVGANAQEFGPLPAVLPVADEAALKAILGLLFGELAEALLELYPPASFGGPGPALAALLGERTFVCPALALAAAAPQPSWSYLFAHTLAGEAGAAGSFHALEVAYVFGNLDALPNGVAATAADEQVSAFMRDAWGRFAREGAPGEGWPAHASDGAVMQVRASPATTADVDAGRCAELAALGLTP</sequence>
<dbReference type="Pfam" id="PF00135">
    <property type="entry name" value="COesterase"/>
    <property type="match status" value="1"/>
</dbReference>
<name>A0A9X3ETK3_9BACT</name>
<dbReference type="Proteomes" id="UP001150924">
    <property type="component" value="Unassembled WGS sequence"/>
</dbReference>
<dbReference type="AlphaFoldDB" id="A0A9X3ETK3"/>
<protein>
    <submittedName>
        <fullName evidence="2">Carboxylesterase family protein</fullName>
    </submittedName>
</protein>
<evidence type="ECO:0000313" key="2">
    <source>
        <dbReference type="EMBL" id="MCY1010022.1"/>
    </source>
</evidence>
<evidence type="ECO:0000259" key="1">
    <source>
        <dbReference type="Pfam" id="PF00135"/>
    </source>
</evidence>
<dbReference type="InterPro" id="IPR029058">
    <property type="entry name" value="AB_hydrolase_fold"/>
</dbReference>
<reference evidence="2" key="1">
    <citation type="submission" date="2022-11" db="EMBL/GenBank/DDBJ databases">
        <title>Minimal conservation of predation-associated metabolite biosynthetic gene clusters underscores biosynthetic potential of Myxococcota including descriptions for ten novel species: Archangium lansinium sp. nov., Myxococcus landrumus sp. nov., Nannocystis bai.</title>
        <authorList>
            <person name="Ahearne A."/>
            <person name="Stevens C."/>
            <person name="Phillips K."/>
        </authorList>
    </citation>
    <scope>NUCLEOTIDE SEQUENCE</scope>
    <source>
        <strain evidence="2">Na p29</strain>
    </source>
</reference>
<dbReference type="InterPro" id="IPR050309">
    <property type="entry name" value="Type-B_Carboxylest/Lipase"/>
</dbReference>
<gene>
    <name evidence="2" type="ORF">OV079_31555</name>
</gene>
<feature type="domain" description="Carboxylesterase type B" evidence="1">
    <location>
        <begin position="3"/>
        <end position="230"/>
    </location>
</feature>
<organism evidence="2 3">
    <name type="scientific">Nannocystis pusilla</name>
    <dbReference type="NCBI Taxonomy" id="889268"/>
    <lineage>
        <taxon>Bacteria</taxon>
        <taxon>Pseudomonadati</taxon>
        <taxon>Myxococcota</taxon>
        <taxon>Polyangia</taxon>
        <taxon>Nannocystales</taxon>
        <taxon>Nannocystaceae</taxon>
        <taxon>Nannocystis</taxon>
    </lineage>
</organism>
<proteinExistence type="predicted"/>
<dbReference type="SUPFAM" id="SSF53474">
    <property type="entry name" value="alpha/beta-Hydrolases"/>
    <property type="match status" value="1"/>
</dbReference>
<keyword evidence="3" id="KW-1185">Reference proteome</keyword>
<dbReference type="InterPro" id="IPR002018">
    <property type="entry name" value="CarbesteraseB"/>
</dbReference>
<comment type="caution">
    <text evidence="2">The sequence shown here is derived from an EMBL/GenBank/DDBJ whole genome shotgun (WGS) entry which is preliminary data.</text>
</comment>
<dbReference type="EMBL" id="JAPNKE010000002">
    <property type="protein sequence ID" value="MCY1010022.1"/>
    <property type="molecule type" value="Genomic_DNA"/>
</dbReference>